<feature type="transmembrane region" description="Helical" evidence="7">
    <location>
        <begin position="12"/>
        <end position="34"/>
    </location>
</feature>
<feature type="transmembrane region" description="Helical" evidence="7">
    <location>
        <begin position="408"/>
        <end position="428"/>
    </location>
</feature>
<accession>A0A0A9X7D2</accession>
<dbReference type="SUPFAM" id="SSF82866">
    <property type="entry name" value="Multidrug efflux transporter AcrB transmembrane domain"/>
    <property type="match status" value="2"/>
</dbReference>
<dbReference type="Gene3D" id="1.20.1640.10">
    <property type="entry name" value="Multidrug efflux transporter AcrB transmembrane domain"/>
    <property type="match status" value="2"/>
</dbReference>
<feature type="domain" description="SSD" evidence="8">
    <location>
        <begin position="376"/>
        <end position="506"/>
    </location>
</feature>
<dbReference type="InterPro" id="IPR000731">
    <property type="entry name" value="SSD"/>
</dbReference>
<feature type="transmembrane region" description="Helical" evidence="7">
    <location>
        <begin position="875"/>
        <end position="894"/>
    </location>
</feature>
<dbReference type="EMBL" id="GBHO01027685">
    <property type="protein sequence ID" value="JAG15919.1"/>
    <property type="molecule type" value="Transcribed_RNA"/>
</dbReference>
<evidence type="ECO:0000256" key="2">
    <source>
        <dbReference type="ARBA" id="ARBA00022692"/>
    </source>
</evidence>
<dbReference type="PANTHER" id="PTHR45951:SF3">
    <property type="entry name" value="PROTEIN DISPATCHED"/>
    <property type="match status" value="1"/>
</dbReference>
<feature type="transmembrane region" description="Helical" evidence="7">
    <location>
        <begin position="952"/>
        <end position="973"/>
    </location>
</feature>
<dbReference type="InterPro" id="IPR001036">
    <property type="entry name" value="Acrflvin-R"/>
</dbReference>
<keyword evidence="2 7" id="KW-0812">Transmembrane</keyword>
<feature type="transmembrane region" description="Helical" evidence="7">
    <location>
        <begin position="544"/>
        <end position="564"/>
    </location>
</feature>
<keyword evidence="3 7" id="KW-1133">Transmembrane helix</keyword>
<dbReference type="PANTHER" id="PTHR45951">
    <property type="entry name" value="PROTEIN DISPATCHED-RELATED"/>
    <property type="match status" value="1"/>
</dbReference>
<evidence type="ECO:0000256" key="4">
    <source>
        <dbReference type="ARBA" id="ARBA00023136"/>
    </source>
</evidence>
<proteinExistence type="inferred from homology"/>
<reference evidence="9" key="1">
    <citation type="journal article" date="2014" name="PLoS ONE">
        <title>Transcriptome-Based Identification of ABC Transporters in the Western Tarnished Plant Bug Lygus hesperus.</title>
        <authorList>
            <person name="Hull J.J."/>
            <person name="Chaney K."/>
            <person name="Geib S.M."/>
            <person name="Fabrick J.A."/>
            <person name="Brent C.S."/>
            <person name="Walsh D."/>
            <person name="Lavine L.C."/>
        </authorList>
    </citation>
    <scope>NUCLEOTIDE SEQUENCE</scope>
</reference>
<name>A0A0A9X7D2_LYGHE</name>
<organism evidence="9">
    <name type="scientific">Lygus hesperus</name>
    <name type="common">Western plant bug</name>
    <dbReference type="NCBI Taxonomy" id="30085"/>
    <lineage>
        <taxon>Eukaryota</taxon>
        <taxon>Metazoa</taxon>
        <taxon>Ecdysozoa</taxon>
        <taxon>Arthropoda</taxon>
        <taxon>Hexapoda</taxon>
        <taxon>Insecta</taxon>
        <taxon>Pterygota</taxon>
        <taxon>Neoptera</taxon>
        <taxon>Paraneoptera</taxon>
        <taxon>Hemiptera</taxon>
        <taxon>Heteroptera</taxon>
        <taxon>Panheteroptera</taxon>
        <taxon>Cimicomorpha</taxon>
        <taxon>Miridae</taxon>
        <taxon>Mirini</taxon>
        <taxon>Lygus</taxon>
    </lineage>
</organism>
<keyword evidence="4 7" id="KW-0472">Membrane</keyword>
<dbReference type="GO" id="GO:0016020">
    <property type="term" value="C:membrane"/>
    <property type="evidence" value="ECO:0007669"/>
    <property type="project" value="UniProtKB-SubCell"/>
</dbReference>
<feature type="transmembrane region" description="Helical" evidence="7">
    <location>
        <begin position="821"/>
        <end position="840"/>
    </location>
</feature>
<reference evidence="9" key="2">
    <citation type="submission" date="2014-07" db="EMBL/GenBank/DDBJ databases">
        <authorList>
            <person name="Hull J."/>
        </authorList>
    </citation>
    <scope>NUCLEOTIDE SEQUENCE</scope>
</reference>
<keyword evidence="5" id="KW-0325">Glycoprotein</keyword>
<feature type="transmembrane region" description="Helical" evidence="7">
    <location>
        <begin position="846"/>
        <end position="868"/>
    </location>
</feature>
<dbReference type="PROSITE" id="PS50156">
    <property type="entry name" value="SSD"/>
    <property type="match status" value="1"/>
</dbReference>
<evidence type="ECO:0000256" key="7">
    <source>
        <dbReference type="SAM" id="Phobius"/>
    </source>
</evidence>
<evidence type="ECO:0000256" key="5">
    <source>
        <dbReference type="ARBA" id="ARBA00023180"/>
    </source>
</evidence>
<dbReference type="GO" id="GO:0022857">
    <property type="term" value="F:transmembrane transporter activity"/>
    <property type="evidence" value="ECO:0007669"/>
    <property type="project" value="InterPro"/>
</dbReference>
<feature type="transmembrane region" description="Helical" evidence="7">
    <location>
        <begin position="914"/>
        <end position="940"/>
    </location>
</feature>
<comment type="subcellular location">
    <subcellularLocation>
        <location evidence="1">Membrane</location>
        <topology evidence="1">Multi-pass membrane protein</topology>
    </subcellularLocation>
</comment>
<dbReference type="GO" id="GO:0007224">
    <property type="term" value="P:smoothened signaling pathway"/>
    <property type="evidence" value="ECO:0007669"/>
    <property type="project" value="TreeGrafter"/>
</dbReference>
<feature type="transmembrane region" description="Helical" evidence="7">
    <location>
        <begin position="377"/>
        <end position="396"/>
    </location>
</feature>
<protein>
    <recommendedName>
        <fullName evidence="8">SSD domain-containing protein</fullName>
    </recommendedName>
</protein>
<evidence type="ECO:0000256" key="1">
    <source>
        <dbReference type="ARBA" id="ARBA00004141"/>
    </source>
</evidence>
<evidence type="ECO:0000313" key="9">
    <source>
        <dbReference type="EMBL" id="JAG15919.1"/>
    </source>
</evidence>
<sequence length="1033" mass="116866">MGWLAQVLAYHPFAVLIAVTVFSATCVIVPLSVLKLPNFKDPQLGFEARGTEIGERLISFENLIGSIGTFGLLTAKPVIPPVNKKDKSSKKTEAADANSSKDLNTVNSLIPKSPISNIPFVVNASQRLGDEDEVDDWQELKEEIKESSHHDHVHLSDDQFYCTKLSYDYARLVFTSTDGSDLFNMQAISDMCELEHTLTSMAGYNMICEQITEAWCCRQWSLPNYIAMLNNKTSCRNITELDVNRTKKLFVICHHYFLDLNHVPDFTNKEMPPECMKHDAVHNMIHYILDYEYVNQSLPLKNVMVFLPIARGSSSLDFYYLMSEHELERGKIKVAAIDFGLKYTLFDEYLIKDTQLMFYGAICVLLTMWMYTGSFFITFMTVLAIGYSLGVSYFIYRLVFGFKFFPFMNMLASVVAIGIGGDSCMIVHKLWMCARENETNIKKVVRSVHGHSVMCMIASSLTTCIAFYSSFISKITTIRCFSVFAGTSVVANFFILILWAPASLVISEKLPSVRIIPASIKSAVASTSQTVRNTLFTLVLRFRYVWLLLFSSMALISIPVIFYYPRFRLSDSTDLQLFASSHLFEQYDMVYKDRFHFERILKMESWMENQRRMPLRFVWGVVPEDNGDYMDPFRRGKLVLDNSFDLASKDSQTWLLSFCINLKMQPFYQPTFGPLVANCFIEPFVAWMEQKCMDPIDHLTREPCCESAVFPYERNVFSLCLAKAAISLYNTPSNIIMPTIAGPKFLSKSKAKVPKVKAFIVEYDANLTLTTSYTTMDNFYNEVEMWTRKEFDKAPAGMRNGWFISDLGLYDLQKTLVKDTITSLFIAMAASFLVVAFTTFNVTLSLLAMITITFTILVTVAVLVLMGWKLNILEAVSVCLAIGLAVDFSMHYTINYNLYFTRYAPENSDRKSAVFYTLSIMTGPVSVAAMTTLVSGAFMLPSHVLAYTQIGTFLVVVMVVSWSFATFFLPSLLCALGPVNLGSSTVSSREQHELEALSRSRRRAEHSPSAASATTIIHEEDCEIILKPTPSTT</sequence>
<dbReference type="InterPro" id="IPR052081">
    <property type="entry name" value="Dispatched_Hh_regulator"/>
</dbReference>
<evidence type="ECO:0000256" key="6">
    <source>
        <dbReference type="ARBA" id="ARBA00038046"/>
    </source>
</evidence>
<dbReference type="PRINTS" id="PR00702">
    <property type="entry name" value="ACRIFLAVINRP"/>
</dbReference>
<dbReference type="InterPro" id="IPR053958">
    <property type="entry name" value="HMGCR/SNAP/NPC1-like_SSD"/>
</dbReference>
<evidence type="ECO:0000256" key="3">
    <source>
        <dbReference type="ARBA" id="ARBA00022989"/>
    </source>
</evidence>
<dbReference type="AlphaFoldDB" id="A0A0A9X7D2"/>
<gene>
    <name evidence="9" type="ORF">CM83_56380</name>
</gene>
<comment type="similarity">
    <text evidence="6">Belongs to the dispatched family.</text>
</comment>
<evidence type="ECO:0000259" key="8">
    <source>
        <dbReference type="PROSITE" id="PS50156"/>
    </source>
</evidence>
<feature type="transmembrane region" description="Helical" evidence="7">
    <location>
        <begin position="448"/>
        <end position="468"/>
    </location>
</feature>
<dbReference type="Pfam" id="PF12349">
    <property type="entry name" value="Sterol-sensing"/>
    <property type="match status" value="1"/>
</dbReference>
<feature type="transmembrane region" description="Helical" evidence="7">
    <location>
        <begin position="480"/>
        <end position="502"/>
    </location>
</feature>